<protein>
    <submittedName>
        <fullName evidence="1">Uncharacterized protein</fullName>
    </submittedName>
</protein>
<evidence type="ECO:0000313" key="1">
    <source>
        <dbReference type="EMBL" id="SFN28972.1"/>
    </source>
</evidence>
<organism evidence="1 2">
    <name type="scientific">Paenimyroides ummariense</name>
    <dbReference type="NCBI Taxonomy" id="913024"/>
    <lineage>
        <taxon>Bacteria</taxon>
        <taxon>Pseudomonadati</taxon>
        <taxon>Bacteroidota</taxon>
        <taxon>Flavobacteriia</taxon>
        <taxon>Flavobacteriales</taxon>
        <taxon>Flavobacteriaceae</taxon>
        <taxon>Paenimyroides</taxon>
    </lineage>
</organism>
<dbReference type="AlphaFoldDB" id="A0A1I4XT17"/>
<dbReference type="Proteomes" id="UP000199036">
    <property type="component" value="Unassembled WGS sequence"/>
</dbReference>
<sequence>MKKNLLILFTLCLIACSDDNFIRSDFERPRANQTIETPPEGLKLKSKGALYYTQFFHNKNGFVDSTYSSDSWHGYNEVMEKYIYNKQNQIVECKVYYSFPHYPQNNRKEIIYYAYNTKNQIISTTTYDQNNVAIQYRTFTYNRDGSLFNPSLKIVNENVVKEGGVTYEFDNTRNPLYNIYPKAYRILHAVNKNNITLTKYSESNYHEHTLRYNDVNYIVEEKISNMPTDTNDHIGYSYY</sequence>
<name>A0A1I4XT17_9FLAO</name>
<dbReference type="OrthoDB" id="1345640at2"/>
<keyword evidence="2" id="KW-1185">Reference proteome</keyword>
<dbReference type="EMBL" id="FOVI01000003">
    <property type="protein sequence ID" value="SFN28972.1"/>
    <property type="molecule type" value="Genomic_DNA"/>
</dbReference>
<gene>
    <name evidence="1" type="ORF">SAMN05421741_103124</name>
</gene>
<proteinExistence type="predicted"/>
<reference evidence="2" key="1">
    <citation type="submission" date="2016-10" db="EMBL/GenBank/DDBJ databases">
        <authorList>
            <person name="Varghese N."/>
            <person name="Submissions S."/>
        </authorList>
    </citation>
    <scope>NUCLEOTIDE SEQUENCE [LARGE SCALE GENOMIC DNA]</scope>
    <source>
        <strain evidence="2">DS-12</strain>
    </source>
</reference>
<accession>A0A1I4XT17</accession>
<evidence type="ECO:0000313" key="2">
    <source>
        <dbReference type="Proteomes" id="UP000199036"/>
    </source>
</evidence>
<dbReference type="RefSeq" id="WP_143095575.1">
    <property type="nucleotide sequence ID" value="NZ_FOVI01000003.1"/>
</dbReference>
<dbReference type="STRING" id="913024.SAMN05421741_103124"/>